<sequence length="1036" mass="114030">MTSSDKTPATPRGAIAWMARNSIAANLLMMLLLGGGIWSAVVIQKEVFPQYLLDVVEVNVGYPGAAPEEVEQGILRPIEEAVRGVEGIREITSSAREGSGEVLIELVAGQDRMKVYQDIDQAVSRIRTFPDQIEQPEVSLQAEQQEVMQISLYGPMEVRALRKLAEQLRDQLQAHEQITQVELRRAPAYVTHVEIPRQRLREYGLTLPDIADIIRRSSQDVAAGSVQTIAGEVLLRVKARKQWAEEFAKIEIVSGRDGEVITLGDIATVRDGFEEVGFHSQFSQTPSVELDIFRVGSQSPGDVAEAVDETMENFESQLPPGVKWRIDSNNAEEFRRRLALVTENAIMAVVIVFSILALFLEFRLAFWVMMGMVVSFIGGLLLLPIAGVSVNMISLFGFLVVLGIVVDDAVVVGENVYEKRETSDGDEAAAVEGTEEVAGPVVFSILTNIVAFVPLMFIPGETGKFWSPLPVVVIIVLSLSLVESLFILPAHLAHARSRKQRGGLGGWLHNLQQGFSRGFNRLIEIIYQPIIRMSLRFRYITASLALASLLVLGAYATSSHMGMVLMPEVSANEIEAGVRMPVGTTPDQAARIANEVTEASLRMFEEHNLHEVAEGIKTNVRRGSFVDVEIVMKPPDQRNMTSRQVIDLWRESIGNLPGVTQITFRAERGPGGHRRAIYVDLSHSDIDVLEKAAAAFVERVEAYSNTRDVSDNYDKGKSQYDFRLKPAGRALGLTDEELGEQLRGAFFGSLALRLLRGTNEIEVRVKLPEDQREDMHHLEDLVIRTPSGAEVPLLDVAEVTQNSAFTSINRRDGRRVIGVSMDAQPAGAVSQVVQALRDEELPKLREDFPGITWTFEGSNAEMRQATASLWGYFGLALAVIYSLLAIAFRDYVQPFIVLVAIPFGIVGAVIGHIILGYDLSLVSFMGVIALSGVVINDSLIMVDYANRYRKGETGGGTSAANAITQAGVRRFRPIMLTTLTTFGGLIPLIFETSLQAQYIIPMAISLGFGILFSTAIILILVPCLYMILEDIKGVFR</sequence>
<accession>A0A1P8W9M3</accession>
<feature type="transmembrane region" description="Helical" evidence="1">
    <location>
        <begin position="895"/>
        <end position="915"/>
    </location>
</feature>
<dbReference type="PANTHER" id="PTHR32063">
    <property type="match status" value="1"/>
</dbReference>
<feature type="transmembrane region" description="Helical" evidence="1">
    <location>
        <begin position="921"/>
        <end position="942"/>
    </location>
</feature>
<dbReference type="InterPro" id="IPR001036">
    <property type="entry name" value="Acrflvin-R"/>
</dbReference>
<dbReference type="Gene3D" id="3.30.70.1320">
    <property type="entry name" value="Multidrug efflux transporter AcrB pore domain like"/>
    <property type="match status" value="1"/>
</dbReference>
<keyword evidence="3" id="KW-1185">Reference proteome</keyword>
<organism evidence="2 3">
    <name type="scientific">Fuerstiella marisgermanici</name>
    <dbReference type="NCBI Taxonomy" id="1891926"/>
    <lineage>
        <taxon>Bacteria</taxon>
        <taxon>Pseudomonadati</taxon>
        <taxon>Planctomycetota</taxon>
        <taxon>Planctomycetia</taxon>
        <taxon>Planctomycetales</taxon>
        <taxon>Planctomycetaceae</taxon>
        <taxon>Fuerstiella</taxon>
    </lineage>
</organism>
<dbReference type="AlphaFoldDB" id="A0A1P8W9M3"/>
<dbReference type="Gene3D" id="3.30.2090.10">
    <property type="entry name" value="Multidrug efflux transporter AcrB TolC docking domain, DN and DC subdomains"/>
    <property type="match status" value="2"/>
</dbReference>
<feature type="transmembrane region" description="Helical" evidence="1">
    <location>
        <begin position="973"/>
        <end position="990"/>
    </location>
</feature>
<dbReference type="RefSeq" id="WP_077022601.1">
    <property type="nucleotide sequence ID" value="NZ_CP017641.1"/>
</dbReference>
<dbReference type="Pfam" id="PF00873">
    <property type="entry name" value="ACR_tran"/>
    <property type="match status" value="1"/>
</dbReference>
<dbReference type="OrthoDB" id="9806532at2"/>
<feature type="transmembrane region" description="Helical" evidence="1">
    <location>
        <begin position="469"/>
        <end position="492"/>
    </location>
</feature>
<keyword evidence="1" id="KW-0812">Transmembrane</keyword>
<keyword evidence="1" id="KW-1133">Transmembrane helix</keyword>
<dbReference type="PRINTS" id="PR00702">
    <property type="entry name" value="ACRIFLAVINRP"/>
</dbReference>
<feature type="transmembrane region" description="Helical" evidence="1">
    <location>
        <begin position="366"/>
        <end position="386"/>
    </location>
</feature>
<proteinExistence type="predicted"/>
<dbReference type="KEGG" id="fmr:Fuma_00334"/>
<evidence type="ECO:0000313" key="2">
    <source>
        <dbReference type="EMBL" id="APZ90750.1"/>
    </source>
</evidence>
<dbReference type="Gene3D" id="3.30.70.1430">
    <property type="entry name" value="Multidrug efflux transporter AcrB pore domain"/>
    <property type="match status" value="2"/>
</dbReference>
<protein>
    <submittedName>
        <fullName evidence="2">Multidrug transporter MdtB</fullName>
    </submittedName>
</protein>
<keyword evidence="1" id="KW-0472">Membrane</keyword>
<feature type="transmembrane region" description="Helical" evidence="1">
    <location>
        <begin position="21"/>
        <end position="43"/>
    </location>
</feature>
<feature type="transmembrane region" description="Helical" evidence="1">
    <location>
        <begin position="1002"/>
        <end position="1028"/>
    </location>
</feature>
<reference evidence="2 3" key="1">
    <citation type="journal article" date="2016" name="Front. Microbiol.">
        <title>Fuerstia marisgermanicae gen. nov., sp. nov., an Unusual Member of the Phylum Planctomycetes from the German Wadden Sea.</title>
        <authorList>
            <person name="Kohn T."/>
            <person name="Heuer A."/>
            <person name="Jogler M."/>
            <person name="Vollmers J."/>
            <person name="Boedeker C."/>
            <person name="Bunk B."/>
            <person name="Rast P."/>
            <person name="Borchert D."/>
            <person name="Glockner I."/>
            <person name="Freese H.M."/>
            <person name="Klenk H.P."/>
            <person name="Overmann J."/>
            <person name="Kaster A.K."/>
            <person name="Rohde M."/>
            <person name="Wiegand S."/>
            <person name="Jogler C."/>
        </authorList>
    </citation>
    <scope>NUCLEOTIDE SEQUENCE [LARGE SCALE GENOMIC DNA]</scope>
    <source>
        <strain evidence="2 3">NH11</strain>
    </source>
</reference>
<feature type="transmembrane region" description="Helical" evidence="1">
    <location>
        <begin position="537"/>
        <end position="556"/>
    </location>
</feature>
<dbReference type="SUPFAM" id="SSF82714">
    <property type="entry name" value="Multidrug efflux transporter AcrB TolC docking domain, DN and DC subdomains"/>
    <property type="match status" value="2"/>
</dbReference>
<gene>
    <name evidence="2" type="primary">mdtB_1</name>
    <name evidence="2" type="ORF">Fuma_00334</name>
</gene>
<dbReference type="PANTHER" id="PTHR32063:SF33">
    <property type="entry name" value="RND SUPERFAMILY EFFLUX PUMP PERMEASE COMPONENT"/>
    <property type="match status" value="1"/>
</dbReference>
<dbReference type="Gene3D" id="3.30.70.1440">
    <property type="entry name" value="Multidrug efflux transporter AcrB pore domain"/>
    <property type="match status" value="1"/>
</dbReference>
<dbReference type="Proteomes" id="UP000187735">
    <property type="component" value="Chromosome"/>
</dbReference>
<dbReference type="InterPro" id="IPR027463">
    <property type="entry name" value="AcrB_DN_DC_subdom"/>
</dbReference>
<dbReference type="GO" id="GO:0005886">
    <property type="term" value="C:plasma membrane"/>
    <property type="evidence" value="ECO:0007669"/>
    <property type="project" value="TreeGrafter"/>
</dbReference>
<dbReference type="STRING" id="1891926.Fuma_00334"/>
<evidence type="ECO:0000313" key="3">
    <source>
        <dbReference type="Proteomes" id="UP000187735"/>
    </source>
</evidence>
<feature type="transmembrane region" description="Helical" evidence="1">
    <location>
        <begin position="338"/>
        <end position="359"/>
    </location>
</feature>
<evidence type="ECO:0000256" key="1">
    <source>
        <dbReference type="SAM" id="Phobius"/>
    </source>
</evidence>
<name>A0A1P8W9M3_9PLAN</name>
<dbReference type="Gene3D" id="1.20.1640.10">
    <property type="entry name" value="Multidrug efflux transporter AcrB transmembrane domain"/>
    <property type="match status" value="2"/>
</dbReference>
<feature type="transmembrane region" description="Helical" evidence="1">
    <location>
        <begin position="392"/>
        <end position="417"/>
    </location>
</feature>
<feature type="transmembrane region" description="Helical" evidence="1">
    <location>
        <begin position="437"/>
        <end position="457"/>
    </location>
</feature>
<dbReference type="SUPFAM" id="SSF82693">
    <property type="entry name" value="Multidrug efflux transporter AcrB pore domain, PN1, PN2, PC1 and PC2 subdomains"/>
    <property type="match status" value="2"/>
</dbReference>
<feature type="transmembrane region" description="Helical" evidence="1">
    <location>
        <begin position="869"/>
        <end position="888"/>
    </location>
</feature>
<dbReference type="SUPFAM" id="SSF82866">
    <property type="entry name" value="Multidrug efflux transporter AcrB transmembrane domain"/>
    <property type="match status" value="2"/>
</dbReference>
<dbReference type="GO" id="GO:0042910">
    <property type="term" value="F:xenobiotic transmembrane transporter activity"/>
    <property type="evidence" value="ECO:0007669"/>
    <property type="project" value="TreeGrafter"/>
</dbReference>
<dbReference type="EMBL" id="CP017641">
    <property type="protein sequence ID" value="APZ90750.1"/>
    <property type="molecule type" value="Genomic_DNA"/>
</dbReference>